<sequence length="235" mass="25318">MWSGSSVRTSQSLRCRLPAKGKHLEMTGTPVWCQLWELRSLILDIPPRAGCSEHNLARSRHQHKPPSISGLAWPGMLSVLVWSIAARTPFSLSRCSRRFGSGRVLREVYLFGGHASASAPCRLLRRVVPNSASAESCQGLSSKIASKTSTETIREGKIYFSNIFNMSDLSDSENDALSGSADITGSWSLTSSTSSSIGEVAAPRDRTPDHLSGISDIPFSSDPVTLISRGQEGAA</sequence>
<evidence type="ECO:0000256" key="1">
    <source>
        <dbReference type="SAM" id="MobiDB-lite"/>
    </source>
</evidence>
<proteinExistence type="predicted"/>
<evidence type="ECO:0000313" key="2">
    <source>
        <dbReference type="EMBL" id="GMN52755.1"/>
    </source>
</evidence>
<reference evidence="2" key="1">
    <citation type="submission" date="2023-07" db="EMBL/GenBank/DDBJ databases">
        <title>draft genome sequence of fig (Ficus carica).</title>
        <authorList>
            <person name="Takahashi T."/>
            <person name="Nishimura K."/>
        </authorList>
    </citation>
    <scope>NUCLEOTIDE SEQUENCE</scope>
</reference>
<feature type="region of interest" description="Disordered" evidence="1">
    <location>
        <begin position="198"/>
        <end position="235"/>
    </location>
</feature>
<dbReference type="AlphaFoldDB" id="A0AA88AIW7"/>
<organism evidence="2 3">
    <name type="scientific">Ficus carica</name>
    <name type="common">Common fig</name>
    <dbReference type="NCBI Taxonomy" id="3494"/>
    <lineage>
        <taxon>Eukaryota</taxon>
        <taxon>Viridiplantae</taxon>
        <taxon>Streptophyta</taxon>
        <taxon>Embryophyta</taxon>
        <taxon>Tracheophyta</taxon>
        <taxon>Spermatophyta</taxon>
        <taxon>Magnoliopsida</taxon>
        <taxon>eudicotyledons</taxon>
        <taxon>Gunneridae</taxon>
        <taxon>Pentapetalae</taxon>
        <taxon>rosids</taxon>
        <taxon>fabids</taxon>
        <taxon>Rosales</taxon>
        <taxon>Moraceae</taxon>
        <taxon>Ficeae</taxon>
        <taxon>Ficus</taxon>
    </lineage>
</organism>
<dbReference type="EMBL" id="BTGU01000043">
    <property type="protein sequence ID" value="GMN52755.1"/>
    <property type="molecule type" value="Genomic_DNA"/>
</dbReference>
<dbReference type="Proteomes" id="UP001187192">
    <property type="component" value="Unassembled WGS sequence"/>
</dbReference>
<accession>A0AA88AIW7</accession>
<protein>
    <submittedName>
        <fullName evidence="2">Uncharacterized protein</fullName>
    </submittedName>
</protein>
<name>A0AA88AIW7_FICCA</name>
<comment type="caution">
    <text evidence="2">The sequence shown here is derived from an EMBL/GenBank/DDBJ whole genome shotgun (WGS) entry which is preliminary data.</text>
</comment>
<gene>
    <name evidence="2" type="ORF">TIFTF001_021890</name>
</gene>
<keyword evidence="3" id="KW-1185">Reference proteome</keyword>
<evidence type="ECO:0000313" key="3">
    <source>
        <dbReference type="Proteomes" id="UP001187192"/>
    </source>
</evidence>